<sequence length="320" mass="36326">MGSCDSKCADPGVSEIAAEPAAEADRGVLGASWLERRHASLQSLPQRNVQRMGWKKDIPDHRDHHVKFKDVEPRAGTRKRSDPSGKLVVDLRPTEDFPIFNQGNLGSCTANALAAAFHFTVHKMTMEDHADFRDFTPSRLFIYYNERYVEGFVRWDLGGMLRDGIKTMAKVGVCPEKVWSYDDTGDKFKQEPEWFCYELAKKCKVVGYARVAQELSQMKMCIRNGYPFVFGFSVFPSFQTKEVSSTGKMIMPLPDEEERGTWRFGVLGMGIIRAGLWGDKGYFYMPYAYICNPDLANDFWSIEWVQSFDNAGPGWVGVSK</sequence>
<gene>
    <name evidence="1" type="ORF">SNAT2548_LOCUS20039</name>
</gene>
<dbReference type="AlphaFoldDB" id="A0A812QFD2"/>
<protein>
    <recommendedName>
        <fullName evidence="3">Peptidase C1A papain C-terminal domain-containing protein</fullName>
    </recommendedName>
</protein>
<organism evidence="1 2">
    <name type="scientific">Symbiodinium natans</name>
    <dbReference type="NCBI Taxonomy" id="878477"/>
    <lineage>
        <taxon>Eukaryota</taxon>
        <taxon>Sar</taxon>
        <taxon>Alveolata</taxon>
        <taxon>Dinophyceae</taxon>
        <taxon>Suessiales</taxon>
        <taxon>Symbiodiniaceae</taxon>
        <taxon>Symbiodinium</taxon>
    </lineage>
</organism>
<comment type="caution">
    <text evidence="1">The sequence shown here is derived from an EMBL/GenBank/DDBJ whole genome shotgun (WGS) entry which is preliminary data.</text>
</comment>
<accession>A0A812QFD2</accession>
<dbReference type="EMBL" id="CAJNDS010002198">
    <property type="protein sequence ID" value="CAE7368294.1"/>
    <property type="molecule type" value="Genomic_DNA"/>
</dbReference>
<evidence type="ECO:0008006" key="3">
    <source>
        <dbReference type="Google" id="ProtNLM"/>
    </source>
</evidence>
<dbReference type="Proteomes" id="UP000604046">
    <property type="component" value="Unassembled WGS sequence"/>
</dbReference>
<evidence type="ECO:0000313" key="1">
    <source>
        <dbReference type="EMBL" id="CAE7368294.1"/>
    </source>
</evidence>
<dbReference type="CDD" id="cd02619">
    <property type="entry name" value="Peptidase_C1"/>
    <property type="match status" value="1"/>
</dbReference>
<dbReference type="InterPro" id="IPR038765">
    <property type="entry name" value="Papain-like_cys_pep_sf"/>
</dbReference>
<reference evidence="1" key="1">
    <citation type="submission" date="2021-02" db="EMBL/GenBank/DDBJ databases">
        <authorList>
            <person name="Dougan E. K."/>
            <person name="Rhodes N."/>
            <person name="Thang M."/>
            <person name="Chan C."/>
        </authorList>
    </citation>
    <scope>NUCLEOTIDE SEQUENCE</scope>
</reference>
<proteinExistence type="predicted"/>
<dbReference type="SUPFAM" id="SSF54001">
    <property type="entry name" value="Cysteine proteinases"/>
    <property type="match status" value="1"/>
</dbReference>
<name>A0A812QFD2_9DINO</name>
<dbReference type="Gene3D" id="3.90.70.10">
    <property type="entry name" value="Cysteine proteinases"/>
    <property type="match status" value="2"/>
</dbReference>
<evidence type="ECO:0000313" key="2">
    <source>
        <dbReference type="Proteomes" id="UP000604046"/>
    </source>
</evidence>
<keyword evidence="2" id="KW-1185">Reference proteome</keyword>
<dbReference type="OrthoDB" id="640249at2759"/>